<evidence type="ECO:0000313" key="2">
    <source>
        <dbReference type="Proteomes" id="UP000317043"/>
    </source>
</evidence>
<protein>
    <recommendedName>
        <fullName evidence="3">DUF1963 domain-containing protein</fullName>
    </recommendedName>
</protein>
<sequence>MAELARSGTQARRIQDAHQRRMRELELEYAVGDEPDPSAPTPLIPVAQLYYRDVPGLPWPERYDLLQILWCPRNHPNADTPYNPVFELRWRLSETIGDQLDSPPRPVSCPEEYLPNPCVVHPEVVTEYPNGASLPPPLEKSIRDWEDEMGDNLTYHWESALAPGWKAMGHGGYWGVIDPYPMTCACGEEQQPLFTVASGEYDAGTHAWRPVEEDGTDPTTQDPVEVFIGRGYTLQLYYCPRSEHHANRTEMF</sequence>
<dbReference type="EMBL" id="VFOW01000001">
    <property type="protein sequence ID" value="TQL75628.1"/>
    <property type="molecule type" value="Genomic_DNA"/>
</dbReference>
<evidence type="ECO:0008006" key="3">
    <source>
        <dbReference type="Google" id="ProtNLM"/>
    </source>
</evidence>
<gene>
    <name evidence="1" type="ORF">FB566_1137</name>
</gene>
<organism evidence="1 2">
    <name type="scientific">Stackebrandtia endophytica</name>
    <dbReference type="NCBI Taxonomy" id="1496996"/>
    <lineage>
        <taxon>Bacteria</taxon>
        <taxon>Bacillati</taxon>
        <taxon>Actinomycetota</taxon>
        <taxon>Actinomycetes</taxon>
        <taxon>Glycomycetales</taxon>
        <taxon>Glycomycetaceae</taxon>
        <taxon>Stackebrandtia</taxon>
    </lineage>
</organism>
<proteinExistence type="predicted"/>
<dbReference type="InParanoid" id="A0A543AST3"/>
<dbReference type="AlphaFoldDB" id="A0A543AST3"/>
<comment type="caution">
    <text evidence="1">The sequence shown here is derived from an EMBL/GenBank/DDBJ whole genome shotgun (WGS) entry which is preliminary data.</text>
</comment>
<keyword evidence="2" id="KW-1185">Reference proteome</keyword>
<dbReference type="Proteomes" id="UP000317043">
    <property type="component" value="Unassembled WGS sequence"/>
</dbReference>
<name>A0A543AST3_9ACTN</name>
<evidence type="ECO:0000313" key="1">
    <source>
        <dbReference type="EMBL" id="TQL75628.1"/>
    </source>
</evidence>
<reference evidence="1 2" key="1">
    <citation type="submission" date="2019-06" db="EMBL/GenBank/DDBJ databases">
        <title>Sequencing the genomes of 1000 actinobacteria strains.</title>
        <authorList>
            <person name="Klenk H.-P."/>
        </authorList>
    </citation>
    <scope>NUCLEOTIDE SEQUENCE [LARGE SCALE GENOMIC DNA]</scope>
    <source>
        <strain evidence="1 2">DSM 45928</strain>
    </source>
</reference>
<accession>A0A543AST3</accession>